<dbReference type="OrthoDB" id="428293at2759"/>
<feature type="repeat" description="Solcar" evidence="10">
    <location>
        <begin position="237"/>
        <end position="323"/>
    </location>
</feature>
<keyword evidence="8" id="KW-1133">Transmembrane helix</keyword>
<dbReference type="EMBL" id="CANTUO010000006">
    <property type="protein sequence ID" value="CAI5760420.1"/>
    <property type="molecule type" value="Genomic_DNA"/>
</dbReference>
<comment type="similarity">
    <text evidence="3 11">Belongs to the mitochondrial carrier (TC 2.A.29) family.</text>
</comment>
<evidence type="ECO:0000256" key="5">
    <source>
        <dbReference type="ARBA" id="ARBA00022448"/>
    </source>
</evidence>
<dbReference type="Gene3D" id="1.50.40.10">
    <property type="entry name" value="Mitochondrial carrier domain"/>
    <property type="match status" value="2"/>
</dbReference>
<keyword evidence="13" id="KW-1185">Reference proteome</keyword>
<comment type="function">
    <text evidence="1">Mitochondrial transporter that mediates uptake of thiamine pyrophosphate (ThPP) into mitochondria.</text>
</comment>
<reference evidence="12" key="1">
    <citation type="submission" date="2022-12" db="EMBL/GenBank/DDBJ databases">
        <authorList>
            <person name="Brejova B."/>
        </authorList>
    </citation>
    <scope>NUCLEOTIDE SEQUENCE</scope>
</reference>
<dbReference type="Proteomes" id="UP001152885">
    <property type="component" value="Unassembled WGS sequence"/>
</dbReference>
<evidence type="ECO:0000313" key="12">
    <source>
        <dbReference type="EMBL" id="CAI5760420.1"/>
    </source>
</evidence>
<proteinExistence type="inferred from homology"/>
<gene>
    <name evidence="12" type="ORF">CANVERA_P4930</name>
</gene>
<dbReference type="PROSITE" id="PS50920">
    <property type="entry name" value="SOLCAR"/>
    <property type="match status" value="3"/>
</dbReference>
<dbReference type="InterPro" id="IPR018108">
    <property type="entry name" value="MCP_transmembrane"/>
</dbReference>
<evidence type="ECO:0000256" key="1">
    <source>
        <dbReference type="ARBA" id="ARBA00002238"/>
    </source>
</evidence>
<evidence type="ECO:0000256" key="11">
    <source>
        <dbReference type="RuleBase" id="RU000488"/>
    </source>
</evidence>
<comment type="caution">
    <text evidence="12">The sequence shown here is derived from an EMBL/GenBank/DDBJ whole genome shotgun (WGS) entry which is preliminary data.</text>
</comment>
<dbReference type="InterPro" id="IPR023395">
    <property type="entry name" value="MCP_dom_sf"/>
</dbReference>
<dbReference type="GO" id="GO:0006862">
    <property type="term" value="P:nucleotide transport"/>
    <property type="evidence" value="ECO:0007669"/>
    <property type="project" value="InterPro"/>
</dbReference>
<keyword evidence="9 10" id="KW-0472">Membrane</keyword>
<accession>A0A9W4TZC1</accession>
<dbReference type="SUPFAM" id="SSF103506">
    <property type="entry name" value="Mitochondrial carrier"/>
    <property type="match status" value="1"/>
</dbReference>
<evidence type="ECO:0000256" key="4">
    <source>
        <dbReference type="ARBA" id="ARBA00021935"/>
    </source>
</evidence>
<comment type="subcellular location">
    <subcellularLocation>
        <location evidence="2">Membrane</location>
        <topology evidence="2">Multi-pass membrane protein</topology>
    </subcellularLocation>
</comment>
<evidence type="ECO:0000256" key="9">
    <source>
        <dbReference type="ARBA" id="ARBA00023136"/>
    </source>
</evidence>
<dbReference type="AlphaFoldDB" id="A0A9W4TZC1"/>
<keyword evidence="5 11" id="KW-0813">Transport</keyword>
<evidence type="ECO:0000256" key="6">
    <source>
        <dbReference type="ARBA" id="ARBA00022692"/>
    </source>
</evidence>
<name>A0A9W4TZC1_9ASCO</name>
<evidence type="ECO:0000256" key="7">
    <source>
        <dbReference type="ARBA" id="ARBA00022737"/>
    </source>
</evidence>
<feature type="repeat" description="Solcar" evidence="10">
    <location>
        <begin position="20"/>
        <end position="130"/>
    </location>
</feature>
<organism evidence="12 13">
    <name type="scientific">Candida verbasci</name>
    <dbReference type="NCBI Taxonomy" id="1227364"/>
    <lineage>
        <taxon>Eukaryota</taxon>
        <taxon>Fungi</taxon>
        <taxon>Dikarya</taxon>
        <taxon>Ascomycota</taxon>
        <taxon>Saccharomycotina</taxon>
        <taxon>Pichiomycetes</taxon>
        <taxon>Debaryomycetaceae</taxon>
        <taxon>Candida/Lodderomyces clade</taxon>
        <taxon>Candida</taxon>
    </lineage>
</organism>
<dbReference type="GO" id="GO:0016020">
    <property type="term" value="C:membrane"/>
    <property type="evidence" value="ECO:0007669"/>
    <property type="project" value="UniProtKB-SubCell"/>
</dbReference>
<evidence type="ECO:0000256" key="2">
    <source>
        <dbReference type="ARBA" id="ARBA00004141"/>
    </source>
</evidence>
<sequence length="326" mass="36984">MTFLTIIKKNDNNHHFPKFSKRQIEIISGLTAGFTTTVVTHPLDVIKVRLQLSTNTNSLLSRNSQTYSSLVLVLKKIKEDVDFIYSKKLNGHSKFTNYVIQYYRGIGPNLIGNISAWGLYFALYAEFKQNLGIRNNLTLNFFSSSVLAGITTSLLTNPIWVLKTRILGSSKNDEKSYKSVFDGIKQMLKQEGILSFWKGTIPSLFQVFQASLQFTFYDHLKCYLTVTDHQNSNQGQLSTWQYLYASALSKISSMSLLYPTQVVKARLQINKSKTNGGIVYTIRQLYFTEGGLLAFYKGLSANIIRVLPATCITFVVYEKVKTYLSN</sequence>
<evidence type="ECO:0000313" key="13">
    <source>
        <dbReference type="Proteomes" id="UP001152885"/>
    </source>
</evidence>
<evidence type="ECO:0000256" key="10">
    <source>
        <dbReference type="PROSITE-ProRule" id="PRU00282"/>
    </source>
</evidence>
<protein>
    <recommendedName>
        <fullName evidence="4">Mitochondrial thiamine pyrophosphate carrier 1</fullName>
    </recommendedName>
</protein>
<evidence type="ECO:0000256" key="3">
    <source>
        <dbReference type="ARBA" id="ARBA00006375"/>
    </source>
</evidence>
<dbReference type="Pfam" id="PF00153">
    <property type="entry name" value="Mito_carr"/>
    <property type="match status" value="3"/>
</dbReference>
<evidence type="ECO:0000256" key="8">
    <source>
        <dbReference type="ARBA" id="ARBA00022989"/>
    </source>
</evidence>
<dbReference type="InterPro" id="IPR044712">
    <property type="entry name" value="SLC25A32-like"/>
</dbReference>
<dbReference type="PANTHER" id="PTHR45683">
    <property type="entry name" value="MITOCHONDRIAL NICOTINAMIDE ADENINE DINUCLEOTIDE TRANSPORTER 1-RELATED-RELATED"/>
    <property type="match status" value="1"/>
</dbReference>
<dbReference type="GO" id="GO:0055085">
    <property type="term" value="P:transmembrane transport"/>
    <property type="evidence" value="ECO:0007669"/>
    <property type="project" value="InterPro"/>
</dbReference>
<keyword evidence="7" id="KW-0677">Repeat</keyword>
<keyword evidence="6 10" id="KW-0812">Transmembrane</keyword>
<feature type="repeat" description="Solcar" evidence="10">
    <location>
        <begin position="136"/>
        <end position="223"/>
    </location>
</feature>